<protein>
    <recommendedName>
        <fullName evidence="3">Carboxypeptidase regulatory-like domain-containing protein</fullName>
    </recommendedName>
</protein>
<dbReference type="EMBL" id="PUHY01000006">
    <property type="protein sequence ID" value="PQO36307.1"/>
    <property type="molecule type" value="Genomic_DNA"/>
</dbReference>
<evidence type="ECO:0000313" key="2">
    <source>
        <dbReference type="Proteomes" id="UP000238322"/>
    </source>
</evidence>
<proteinExistence type="predicted"/>
<organism evidence="1 2">
    <name type="scientific">Blastopirellula marina</name>
    <dbReference type="NCBI Taxonomy" id="124"/>
    <lineage>
        <taxon>Bacteria</taxon>
        <taxon>Pseudomonadati</taxon>
        <taxon>Planctomycetota</taxon>
        <taxon>Planctomycetia</taxon>
        <taxon>Pirellulales</taxon>
        <taxon>Pirellulaceae</taxon>
        <taxon>Blastopirellula</taxon>
    </lineage>
</organism>
<evidence type="ECO:0008006" key="3">
    <source>
        <dbReference type="Google" id="ProtNLM"/>
    </source>
</evidence>
<comment type="caution">
    <text evidence="1">The sequence shown here is derived from an EMBL/GenBank/DDBJ whole genome shotgun (WGS) entry which is preliminary data.</text>
</comment>
<accession>A0A2S8FVV3</accession>
<name>A0A2S8FVV3_9BACT</name>
<gene>
    <name evidence="1" type="ORF">C5Y83_10380</name>
</gene>
<reference evidence="1 2" key="1">
    <citation type="submission" date="2018-02" db="EMBL/GenBank/DDBJ databases">
        <title>Comparative genomes isolates from brazilian mangrove.</title>
        <authorList>
            <person name="Araujo J.E."/>
            <person name="Taketani R.G."/>
            <person name="Silva M.C.P."/>
            <person name="Loureco M.V."/>
            <person name="Andreote F.D."/>
        </authorList>
    </citation>
    <scope>NUCLEOTIDE SEQUENCE [LARGE SCALE GENOMIC DNA]</scope>
    <source>
        <strain evidence="1 2">Hex-1 MGV</strain>
    </source>
</reference>
<dbReference type="AlphaFoldDB" id="A0A2S8FVV3"/>
<sequence>MNDHAGQDCRIVFLHHLFSLSYLGCFKVYRPLFAGLFLLVVTVSMGCGSQGAYDTSPVHGTVTFEGEPVIEGTIDFLPIPGPGSEEMGKPGAASIAEDGTYTASTYGDSDGIVPGRKRVQYSAPLPEDTRENANKKPSPYVGFEIEPAEIDVKDGDNQIDFVLTKPKKTR</sequence>
<dbReference type="Proteomes" id="UP000238322">
    <property type="component" value="Unassembled WGS sequence"/>
</dbReference>
<evidence type="ECO:0000313" key="1">
    <source>
        <dbReference type="EMBL" id="PQO36307.1"/>
    </source>
</evidence>